<protein>
    <submittedName>
        <fullName evidence="1">Uncharacterized protein</fullName>
    </submittedName>
</protein>
<organism evidence="1">
    <name type="scientific">marine sediment metagenome</name>
    <dbReference type="NCBI Taxonomy" id="412755"/>
    <lineage>
        <taxon>unclassified sequences</taxon>
        <taxon>metagenomes</taxon>
        <taxon>ecological metagenomes</taxon>
    </lineage>
</organism>
<gene>
    <name evidence="1" type="ORF">LCGC14_0958090</name>
</gene>
<sequence>MIFRYWVEFNEEGGIEALHGSKQEGCKEYVVKLIPIDRKKEELNEQSDKFIKSVDYAVKGAKKFTTEIEKVTKELRRIKI</sequence>
<name>A0A0F9NJX0_9ZZZZ</name>
<dbReference type="EMBL" id="LAZR01003449">
    <property type="protein sequence ID" value="KKN18209.1"/>
    <property type="molecule type" value="Genomic_DNA"/>
</dbReference>
<comment type="caution">
    <text evidence="1">The sequence shown here is derived from an EMBL/GenBank/DDBJ whole genome shotgun (WGS) entry which is preliminary data.</text>
</comment>
<accession>A0A0F9NJX0</accession>
<evidence type="ECO:0000313" key="1">
    <source>
        <dbReference type="EMBL" id="KKN18209.1"/>
    </source>
</evidence>
<reference evidence="1" key="1">
    <citation type="journal article" date="2015" name="Nature">
        <title>Complex archaea that bridge the gap between prokaryotes and eukaryotes.</title>
        <authorList>
            <person name="Spang A."/>
            <person name="Saw J.H."/>
            <person name="Jorgensen S.L."/>
            <person name="Zaremba-Niedzwiedzka K."/>
            <person name="Martijn J."/>
            <person name="Lind A.E."/>
            <person name="van Eijk R."/>
            <person name="Schleper C."/>
            <person name="Guy L."/>
            <person name="Ettema T.J."/>
        </authorList>
    </citation>
    <scope>NUCLEOTIDE SEQUENCE</scope>
</reference>
<dbReference type="AlphaFoldDB" id="A0A0F9NJX0"/>
<proteinExistence type="predicted"/>